<dbReference type="InterPro" id="IPR029063">
    <property type="entry name" value="SAM-dependent_MTases_sf"/>
</dbReference>
<dbReference type="GO" id="GO:0003676">
    <property type="term" value="F:nucleic acid binding"/>
    <property type="evidence" value="ECO:0007669"/>
    <property type="project" value="InterPro"/>
</dbReference>
<dbReference type="Gene3D" id="3.40.50.150">
    <property type="entry name" value="Vaccinia Virus protein VP39"/>
    <property type="match status" value="1"/>
</dbReference>
<dbReference type="Pfam" id="PF05063">
    <property type="entry name" value="MT-A70"/>
    <property type="match status" value="1"/>
</dbReference>
<gene>
    <name evidence="1" type="ORF">LCGC14_2958600</name>
</gene>
<accession>A0A0F8ZKP7</accession>
<dbReference type="SUPFAM" id="SSF53335">
    <property type="entry name" value="S-adenosyl-L-methionine-dependent methyltransferases"/>
    <property type="match status" value="1"/>
</dbReference>
<dbReference type="EMBL" id="LAZR01059822">
    <property type="protein sequence ID" value="KKK66984.1"/>
    <property type="molecule type" value="Genomic_DNA"/>
</dbReference>
<proteinExistence type="predicted"/>
<dbReference type="InterPro" id="IPR007757">
    <property type="entry name" value="MT-A70-like"/>
</dbReference>
<dbReference type="AlphaFoldDB" id="A0A0F8ZKP7"/>
<name>A0A0F8ZKP7_9ZZZZ</name>
<comment type="caution">
    <text evidence="1">The sequence shown here is derived from an EMBL/GenBank/DDBJ whole genome shotgun (WGS) entry which is preliminary data.</text>
</comment>
<organism evidence="1">
    <name type="scientific">marine sediment metagenome</name>
    <dbReference type="NCBI Taxonomy" id="412755"/>
    <lineage>
        <taxon>unclassified sequences</taxon>
        <taxon>metagenomes</taxon>
        <taxon>ecological metagenomes</taxon>
    </lineage>
</organism>
<reference evidence="1" key="1">
    <citation type="journal article" date="2015" name="Nature">
        <title>Complex archaea that bridge the gap between prokaryotes and eukaryotes.</title>
        <authorList>
            <person name="Spang A."/>
            <person name="Saw J.H."/>
            <person name="Jorgensen S.L."/>
            <person name="Zaremba-Niedzwiedzka K."/>
            <person name="Martijn J."/>
            <person name="Lind A.E."/>
            <person name="van Eijk R."/>
            <person name="Schleper C."/>
            <person name="Guy L."/>
            <person name="Ettema T.J."/>
        </authorList>
    </citation>
    <scope>NUCLEOTIDE SEQUENCE</scope>
</reference>
<feature type="non-terminal residue" evidence="1">
    <location>
        <position position="140"/>
    </location>
</feature>
<evidence type="ECO:0000313" key="1">
    <source>
        <dbReference type="EMBL" id="KKK66984.1"/>
    </source>
</evidence>
<evidence type="ECO:0008006" key="2">
    <source>
        <dbReference type="Google" id="ProtNLM"/>
    </source>
</evidence>
<protein>
    <recommendedName>
        <fullName evidence="2">DNA methylase N-4/N-6 domain-containing protein</fullName>
    </recommendedName>
</protein>
<dbReference type="GO" id="GO:0008168">
    <property type="term" value="F:methyltransferase activity"/>
    <property type="evidence" value="ECO:0007669"/>
    <property type="project" value="InterPro"/>
</dbReference>
<dbReference type="InterPro" id="IPR002052">
    <property type="entry name" value="DNA_methylase_N6_adenine_CS"/>
</dbReference>
<dbReference type="GO" id="GO:0032259">
    <property type="term" value="P:methylation"/>
    <property type="evidence" value="ECO:0007669"/>
    <property type="project" value="InterPro"/>
</dbReference>
<sequence length="140" mass="16071">MKAFPDKKYQVIYADPPWTPKISKILGKKWTGMNKASPQKHYNTMEVAEICKLNVPSATQAQLYLWALSPHVDWGYKVAEAWGFEIWQILTWCKPGLGTGRFQCNTEQLLVGRKGSRKDFPFGRTGGTYFDWPRGKHSCK</sequence>
<dbReference type="PROSITE" id="PS00092">
    <property type="entry name" value="N6_MTASE"/>
    <property type="match status" value="1"/>
</dbReference>